<dbReference type="Pfam" id="PF00483">
    <property type="entry name" value="NTP_transferase"/>
    <property type="match status" value="1"/>
</dbReference>
<dbReference type="InterPro" id="IPR013446">
    <property type="entry name" value="G1P_cyt_trans-like"/>
</dbReference>
<dbReference type="PANTHER" id="PTHR47183:SF1">
    <property type="entry name" value="GLUCOSE-1-PHOSPHATE CYTIDYLYLTRANSFERASE"/>
    <property type="match status" value="1"/>
</dbReference>
<dbReference type="InterPro" id="IPR005835">
    <property type="entry name" value="NTP_transferase_dom"/>
</dbReference>
<dbReference type="SUPFAM" id="SSF53448">
    <property type="entry name" value="Nucleotide-diphospho-sugar transferases"/>
    <property type="match status" value="1"/>
</dbReference>
<dbReference type="AlphaFoldDB" id="A0A1H8UFH7"/>
<evidence type="ECO:0000313" key="2">
    <source>
        <dbReference type="EMBL" id="SEP01970.1"/>
    </source>
</evidence>
<feature type="domain" description="Nucleotidyl transferase" evidence="1">
    <location>
        <begin position="6"/>
        <end position="233"/>
    </location>
</feature>
<keyword evidence="2" id="KW-0548">Nucleotidyltransferase</keyword>
<dbReference type="Gene3D" id="3.90.550.10">
    <property type="entry name" value="Spore Coat Polysaccharide Biosynthesis Protein SpsA, Chain A"/>
    <property type="match status" value="1"/>
</dbReference>
<protein>
    <submittedName>
        <fullName evidence="2">Glucose-1-phosphate cytidylyltransferase</fullName>
    </submittedName>
</protein>
<accession>A0A1H8UFH7</accession>
<evidence type="ECO:0000259" key="1">
    <source>
        <dbReference type="Pfam" id="PF00483"/>
    </source>
</evidence>
<dbReference type="NCBIfam" id="TIGR02623">
    <property type="entry name" value="G1P_cyt_trans"/>
    <property type="match status" value="1"/>
</dbReference>
<dbReference type="CDD" id="cd02524">
    <property type="entry name" value="G1P_cytidylyltransferase"/>
    <property type="match status" value="1"/>
</dbReference>
<dbReference type="InterPro" id="IPR029044">
    <property type="entry name" value="Nucleotide-diphossugar_trans"/>
</dbReference>
<dbReference type="STRING" id="1333845.SAMN04487895_11784"/>
<gene>
    <name evidence="2" type="ORF">SAMN04487895_11784</name>
</gene>
<dbReference type="Proteomes" id="UP000198809">
    <property type="component" value="Unassembled WGS sequence"/>
</dbReference>
<dbReference type="InterPro" id="IPR046981">
    <property type="entry name" value="G1P_cyt_trans"/>
</dbReference>
<keyword evidence="2" id="KW-0808">Transferase</keyword>
<dbReference type="GO" id="GO:0009243">
    <property type="term" value="P:O antigen biosynthetic process"/>
    <property type="evidence" value="ECO:0007669"/>
    <property type="project" value="InterPro"/>
</dbReference>
<dbReference type="PANTHER" id="PTHR47183">
    <property type="entry name" value="GLUCOSE-1-PHOSPHATE CYTIDYLYLTRANSFERASE-RELATED"/>
    <property type="match status" value="1"/>
</dbReference>
<reference evidence="2 3" key="1">
    <citation type="submission" date="2016-10" db="EMBL/GenBank/DDBJ databases">
        <authorList>
            <person name="de Groot N.N."/>
        </authorList>
    </citation>
    <scope>NUCLEOTIDE SEQUENCE [LARGE SCALE GENOMIC DNA]</scope>
    <source>
        <strain evidence="2 3">CGMCC 1.10238</strain>
    </source>
</reference>
<sequence length="259" mass="29408">MGNIPKVVLLCGGFGTRLSEETVVKPKPLVEIGNMPIMCHIMDIYSYYGFNEFVVALGYKGEAIKQYFLHFPYYHSDLMIRMADSSVHVTESRSKDWIVHLNDTGLHTTTGGRLYRLRDQLRDGTFMMTYGDGVSDVNLRALLDFHYSHGKLATVTAVKPRGRFGTISFESDHVIGFKEKEPSEVGWINGGYFVFEPGVLDYLQGDQSQLEGEVLGRLAQDGQLAAYKHNGFWDCMDTLRDKQYLESLWKRGEAPWKLA</sequence>
<dbReference type="EMBL" id="FODH01000017">
    <property type="protein sequence ID" value="SEP01970.1"/>
    <property type="molecule type" value="Genomic_DNA"/>
</dbReference>
<dbReference type="GO" id="GO:0047343">
    <property type="term" value="F:glucose-1-phosphate cytidylyltransferase activity"/>
    <property type="evidence" value="ECO:0007669"/>
    <property type="project" value="InterPro"/>
</dbReference>
<name>A0A1H8UFH7_9BACL</name>
<organism evidence="2 3">
    <name type="scientific">Paenibacillus sophorae</name>
    <dbReference type="NCBI Taxonomy" id="1333845"/>
    <lineage>
        <taxon>Bacteria</taxon>
        <taxon>Bacillati</taxon>
        <taxon>Bacillota</taxon>
        <taxon>Bacilli</taxon>
        <taxon>Bacillales</taxon>
        <taxon>Paenibacillaceae</taxon>
        <taxon>Paenibacillus</taxon>
    </lineage>
</organism>
<proteinExistence type="predicted"/>
<evidence type="ECO:0000313" key="3">
    <source>
        <dbReference type="Proteomes" id="UP000198809"/>
    </source>
</evidence>